<dbReference type="PANTHER" id="PTHR43296">
    <property type="entry name" value="PEROXISOMAL 2,4-DIENOYL-COA REDUCTASE"/>
    <property type="match status" value="1"/>
</dbReference>
<accession>A0A507DSS4</accession>
<keyword evidence="2" id="KW-0560">Oxidoreductase</keyword>
<dbReference type="STRING" id="109895.A0A507DSS4"/>
<dbReference type="InterPro" id="IPR045017">
    <property type="entry name" value="DECR2-like"/>
</dbReference>
<protein>
    <recommendedName>
        <fullName evidence="3">2,4-dienoyl-CoA reductase [(3E)-enoyl-CoA-producing]</fullName>
        <ecNumber evidence="3">1.3.1.124</ecNumber>
    </recommendedName>
</protein>
<dbReference type="EMBL" id="QEAQ01000177">
    <property type="protein sequence ID" value="TPX54008.1"/>
    <property type="molecule type" value="Genomic_DNA"/>
</dbReference>
<organism evidence="6 7">
    <name type="scientific">Powellomyces hirtus</name>
    <dbReference type="NCBI Taxonomy" id="109895"/>
    <lineage>
        <taxon>Eukaryota</taxon>
        <taxon>Fungi</taxon>
        <taxon>Fungi incertae sedis</taxon>
        <taxon>Chytridiomycota</taxon>
        <taxon>Chytridiomycota incertae sedis</taxon>
        <taxon>Chytridiomycetes</taxon>
        <taxon>Spizellomycetales</taxon>
        <taxon>Powellomycetaceae</taxon>
        <taxon>Powellomyces</taxon>
    </lineage>
</organism>
<evidence type="ECO:0000256" key="5">
    <source>
        <dbReference type="ARBA" id="ARBA00048340"/>
    </source>
</evidence>
<dbReference type="Pfam" id="PF13561">
    <property type="entry name" value="adh_short_C2"/>
    <property type="match status" value="1"/>
</dbReference>
<dbReference type="GO" id="GO:0005777">
    <property type="term" value="C:peroxisome"/>
    <property type="evidence" value="ECO:0007669"/>
    <property type="project" value="TreeGrafter"/>
</dbReference>
<evidence type="ECO:0000256" key="4">
    <source>
        <dbReference type="ARBA" id="ARBA00048009"/>
    </source>
</evidence>
<dbReference type="InterPro" id="IPR002347">
    <property type="entry name" value="SDR_fam"/>
</dbReference>
<dbReference type="GO" id="GO:0009062">
    <property type="term" value="P:fatty acid catabolic process"/>
    <property type="evidence" value="ECO:0007669"/>
    <property type="project" value="InterPro"/>
</dbReference>
<dbReference type="AlphaFoldDB" id="A0A507DSS4"/>
<dbReference type="InterPro" id="IPR036291">
    <property type="entry name" value="NAD(P)-bd_dom_sf"/>
</dbReference>
<dbReference type="PANTHER" id="PTHR43296:SF2">
    <property type="entry name" value="PEROXISOMAL 2,4-DIENOYL-COA REDUCTASE [(3E)-ENOYL-COA-PRODUCING]"/>
    <property type="match status" value="1"/>
</dbReference>
<comment type="caution">
    <text evidence="6">The sequence shown here is derived from an EMBL/GenBank/DDBJ whole genome shotgun (WGS) entry which is preliminary data.</text>
</comment>
<evidence type="ECO:0000256" key="1">
    <source>
        <dbReference type="ARBA" id="ARBA00022857"/>
    </source>
</evidence>
<evidence type="ECO:0000256" key="2">
    <source>
        <dbReference type="ARBA" id="ARBA00023002"/>
    </source>
</evidence>
<dbReference type="EC" id="1.3.1.124" evidence="3"/>
<dbReference type="SUPFAM" id="SSF51735">
    <property type="entry name" value="NAD(P)-binding Rossmann-fold domains"/>
    <property type="match status" value="1"/>
</dbReference>
<dbReference type="PRINTS" id="PR00081">
    <property type="entry name" value="GDHRDH"/>
</dbReference>
<dbReference type="GO" id="GO:0008670">
    <property type="term" value="F:2,4-dienoyl-CoA reductase (NADPH) activity"/>
    <property type="evidence" value="ECO:0007669"/>
    <property type="project" value="InterPro"/>
</dbReference>
<comment type="catalytic activity">
    <reaction evidence="5">
        <text>a (2E,4Z)-dienoyl-CoA + NADPH + H(+) = a 4,5-saturated-(3E)-enoyl-CoA + NADP(+)</text>
        <dbReference type="Rhea" id="RHEA:61892"/>
        <dbReference type="ChEBI" id="CHEBI:15378"/>
        <dbReference type="ChEBI" id="CHEBI:57783"/>
        <dbReference type="ChEBI" id="CHEBI:58349"/>
        <dbReference type="ChEBI" id="CHEBI:85099"/>
        <dbReference type="ChEBI" id="CHEBI:85493"/>
        <dbReference type="EC" id="1.3.1.124"/>
    </reaction>
</comment>
<dbReference type="FunFam" id="3.40.50.720:FF:000084">
    <property type="entry name" value="Short-chain dehydrogenase reductase"/>
    <property type="match status" value="1"/>
</dbReference>
<comment type="catalytic activity">
    <reaction evidence="4">
        <text>a (2E,4E)-dienoyl-CoA + NADPH + H(+) = a 4,5-saturated-(3E)-enoyl-CoA + NADP(+)</text>
        <dbReference type="Rhea" id="RHEA:45912"/>
        <dbReference type="ChEBI" id="CHEBI:15378"/>
        <dbReference type="ChEBI" id="CHEBI:57783"/>
        <dbReference type="ChEBI" id="CHEBI:58349"/>
        <dbReference type="ChEBI" id="CHEBI:85101"/>
        <dbReference type="ChEBI" id="CHEBI:85493"/>
        <dbReference type="EC" id="1.3.1.124"/>
    </reaction>
</comment>
<evidence type="ECO:0000313" key="6">
    <source>
        <dbReference type="EMBL" id="TPX54008.1"/>
    </source>
</evidence>
<proteinExistence type="predicted"/>
<reference evidence="6 7" key="1">
    <citation type="journal article" date="2019" name="Sci. Rep.">
        <title>Comparative genomics of chytrid fungi reveal insights into the obligate biotrophic and pathogenic lifestyle of Synchytrium endobioticum.</title>
        <authorList>
            <person name="van de Vossenberg B.T.L.H."/>
            <person name="Warris S."/>
            <person name="Nguyen H.D.T."/>
            <person name="van Gent-Pelzer M.P.E."/>
            <person name="Joly D.L."/>
            <person name="van de Geest H.C."/>
            <person name="Bonants P.J.M."/>
            <person name="Smith D.S."/>
            <person name="Levesque C.A."/>
            <person name="van der Lee T.A.J."/>
        </authorList>
    </citation>
    <scope>NUCLEOTIDE SEQUENCE [LARGE SCALE GENOMIC DNA]</scope>
    <source>
        <strain evidence="6 7">CBS 809.83</strain>
    </source>
</reference>
<dbReference type="CDD" id="cd05369">
    <property type="entry name" value="TER_DECR_SDR_a"/>
    <property type="match status" value="1"/>
</dbReference>
<keyword evidence="1" id="KW-0521">NADP</keyword>
<dbReference type="Proteomes" id="UP000318582">
    <property type="component" value="Unassembled WGS sequence"/>
</dbReference>
<name>A0A507DSS4_9FUNG</name>
<evidence type="ECO:0000256" key="3">
    <source>
        <dbReference type="ARBA" id="ARBA00026117"/>
    </source>
</evidence>
<evidence type="ECO:0000313" key="7">
    <source>
        <dbReference type="Proteomes" id="UP000318582"/>
    </source>
</evidence>
<keyword evidence="7" id="KW-1185">Reference proteome</keyword>
<dbReference type="Gene3D" id="3.40.50.720">
    <property type="entry name" value="NAD(P)-binding Rossmann-like Domain"/>
    <property type="match status" value="1"/>
</dbReference>
<gene>
    <name evidence="6" type="ORF">PhCBS80983_g06082</name>
</gene>
<sequence length="276" mass="28913">MAAATTSVFQPNLYEGKVAFVTGGGSGICKGMTEALMRHGAKTAIFSRTLDKLQVAAKELEKTTGKECLALAGDVRNYADVVAAMQKARDHFGKIDIVICGAAGNFLASVEKISANGFKSVVDIDLIGTFNTAKAALPYLKETKGSLLSVSATFHYTASALQAHCAAAKAGVDALTRTLAVEWGQYGIRVNAIAPGPIQETVGLKKLGMASEESALDVIPIQPCGRINDIEHATLFVLSPGARYISGHVLVVDGGHWLTNTGVAPDEAWKGPNAKL</sequence>